<name>A0ABV7GG85_9GAMM</name>
<dbReference type="PANTHER" id="PTHR34070:SF1">
    <property type="entry name" value="DNA ALKYLATION REPAIR PROTEIN"/>
    <property type="match status" value="1"/>
</dbReference>
<proteinExistence type="predicted"/>
<dbReference type="Proteomes" id="UP001595621">
    <property type="component" value="Unassembled WGS sequence"/>
</dbReference>
<gene>
    <name evidence="1" type="ORF">ACFOE0_14255</name>
</gene>
<dbReference type="InterPro" id="IPR016024">
    <property type="entry name" value="ARM-type_fold"/>
</dbReference>
<evidence type="ECO:0000313" key="2">
    <source>
        <dbReference type="Proteomes" id="UP001595621"/>
    </source>
</evidence>
<dbReference type="SUPFAM" id="SSF48371">
    <property type="entry name" value="ARM repeat"/>
    <property type="match status" value="1"/>
</dbReference>
<dbReference type="InterPro" id="IPR014825">
    <property type="entry name" value="DNA_alkylation"/>
</dbReference>
<accession>A0ABV7GG85</accession>
<dbReference type="EMBL" id="JBHRTD010000017">
    <property type="protein sequence ID" value="MFC3139343.1"/>
    <property type="molecule type" value="Genomic_DNA"/>
</dbReference>
<evidence type="ECO:0000313" key="1">
    <source>
        <dbReference type="EMBL" id="MFC3139343.1"/>
    </source>
</evidence>
<reference evidence="2" key="1">
    <citation type="journal article" date="2019" name="Int. J. Syst. Evol. Microbiol.">
        <title>The Global Catalogue of Microorganisms (GCM) 10K type strain sequencing project: providing services to taxonomists for standard genome sequencing and annotation.</title>
        <authorList>
            <consortium name="The Broad Institute Genomics Platform"/>
            <consortium name="The Broad Institute Genome Sequencing Center for Infectious Disease"/>
            <person name="Wu L."/>
            <person name="Ma J."/>
        </authorList>
    </citation>
    <scope>NUCLEOTIDE SEQUENCE [LARGE SCALE GENOMIC DNA]</scope>
    <source>
        <strain evidence="2">KCTC 52277</strain>
    </source>
</reference>
<dbReference type="RefSeq" id="WP_248937108.1">
    <property type="nucleotide sequence ID" value="NZ_JAKILF010000007.1"/>
</dbReference>
<dbReference type="PANTHER" id="PTHR34070">
    <property type="entry name" value="ARMADILLO-TYPE FOLD"/>
    <property type="match status" value="1"/>
</dbReference>
<sequence>MTAEAQSIEERLIAKGDADYALKVQGYFKHTTGVDGKADIFIGLRTPLLRLEVKQLSNSEFGNSLPQILSLLGSNIHEVRHGALLLLVDLYKRSNPVAQEAIFNSYLSHRALINNWDLVDSSAPYIAGPGLQSRGRLWVHALACSSSIWDRRIAVVAHWWFIRHGDCYAIYDLAAQLLDDPEDLIHKAVGWMLREAGKKDLPRLTAFIEQHYARMPRVMLRYAIEKHPEPERQRLLALS</sequence>
<protein>
    <submittedName>
        <fullName evidence="1">DNA alkylation repair protein</fullName>
    </submittedName>
</protein>
<dbReference type="CDD" id="cd06561">
    <property type="entry name" value="AlkD_like"/>
    <property type="match status" value="1"/>
</dbReference>
<dbReference type="Gene3D" id="1.25.10.90">
    <property type="match status" value="1"/>
</dbReference>
<organism evidence="1 2">
    <name type="scientific">Shewanella submarina</name>
    <dbReference type="NCBI Taxonomy" id="2016376"/>
    <lineage>
        <taxon>Bacteria</taxon>
        <taxon>Pseudomonadati</taxon>
        <taxon>Pseudomonadota</taxon>
        <taxon>Gammaproteobacteria</taxon>
        <taxon>Alteromonadales</taxon>
        <taxon>Shewanellaceae</taxon>
        <taxon>Shewanella</taxon>
    </lineage>
</organism>
<keyword evidence="2" id="KW-1185">Reference proteome</keyword>
<comment type="caution">
    <text evidence="1">The sequence shown here is derived from an EMBL/GenBank/DDBJ whole genome shotgun (WGS) entry which is preliminary data.</text>
</comment>
<dbReference type="Pfam" id="PF08713">
    <property type="entry name" value="DNA_alkylation"/>
    <property type="match status" value="1"/>
</dbReference>